<dbReference type="AlphaFoldDB" id="A0A1T4L482"/>
<gene>
    <name evidence="2" type="ORF">SAMN02745118_01030</name>
</gene>
<evidence type="ECO:0000313" key="2">
    <source>
        <dbReference type="EMBL" id="SJZ49525.1"/>
    </source>
</evidence>
<dbReference type="SUPFAM" id="SSF56281">
    <property type="entry name" value="Metallo-hydrolase/oxidoreductase"/>
    <property type="match status" value="1"/>
</dbReference>
<name>A0A1T4L482_9FIRM</name>
<dbReference type="InterPro" id="IPR052533">
    <property type="entry name" value="WalJ/YycJ-like"/>
</dbReference>
<dbReference type="PANTHER" id="PTHR47619">
    <property type="entry name" value="METALLO-HYDROLASE YYCJ-RELATED"/>
    <property type="match status" value="1"/>
</dbReference>
<dbReference type="InterPro" id="IPR036866">
    <property type="entry name" value="RibonucZ/Hydroxyglut_hydro"/>
</dbReference>
<dbReference type="RefSeq" id="WP_078809522.1">
    <property type="nucleotide sequence ID" value="NZ_FUWM01000007.1"/>
</dbReference>
<dbReference type="STRING" id="142842.SAMN02745118_01030"/>
<evidence type="ECO:0000313" key="3">
    <source>
        <dbReference type="Proteomes" id="UP000190625"/>
    </source>
</evidence>
<dbReference type="EMBL" id="FUWM01000007">
    <property type="protein sequence ID" value="SJZ49525.1"/>
    <property type="molecule type" value="Genomic_DNA"/>
</dbReference>
<accession>A0A1T4L482</accession>
<sequence length="267" mass="29093">MIKIALEVCSLASGSSGNSIFIASNKKKILIDAGLSGKRVSERLAEINVVGEDLDAIFITHEHKDHIKGVGILSRRFNLPIYATEKTWSAAEKDLGKIKSKNRCLIDKTGLEIGGLEINSFSTPHDAVDPVGYTIKNKGKKIALATDIGCMTQEIIDNLIGSEMVILESNHDLEMLKAGPYPWHLKKRIMGNEGHLSNDDAAATVVELVENSVKCILLAHLSKDNNVPELAHLTIKNMVVDAGMELGRDLELGFAGREQVSRLFKVG</sequence>
<feature type="domain" description="Metallo-beta-lactamase" evidence="1">
    <location>
        <begin position="16"/>
        <end position="195"/>
    </location>
</feature>
<dbReference type="Gene3D" id="3.60.15.10">
    <property type="entry name" value="Ribonuclease Z/Hydroxyacylglutathione hydrolase-like"/>
    <property type="match status" value="1"/>
</dbReference>
<dbReference type="PANTHER" id="PTHR47619:SF1">
    <property type="entry name" value="EXODEOXYRIBONUCLEASE WALJ"/>
    <property type="match status" value="1"/>
</dbReference>
<evidence type="ECO:0000259" key="1">
    <source>
        <dbReference type="SMART" id="SM00849"/>
    </source>
</evidence>
<reference evidence="3" key="1">
    <citation type="submission" date="2017-02" db="EMBL/GenBank/DDBJ databases">
        <authorList>
            <person name="Varghese N."/>
            <person name="Submissions S."/>
        </authorList>
    </citation>
    <scope>NUCLEOTIDE SEQUENCE [LARGE SCALE GENOMIC DNA]</scope>
    <source>
        <strain evidence="3">ATCC BAA-73</strain>
    </source>
</reference>
<dbReference type="InterPro" id="IPR001279">
    <property type="entry name" value="Metallo-B-lactamas"/>
</dbReference>
<dbReference type="Pfam" id="PF12706">
    <property type="entry name" value="Lactamase_B_2"/>
    <property type="match status" value="1"/>
</dbReference>
<dbReference type="SMART" id="SM00849">
    <property type="entry name" value="Lactamase_B"/>
    <property type="match status" value="1"/>
</dbReference>
<dbReference type="Proteomes" id="UP000190625">
    <property type="component" value="Unassembled WGS sequence"/>
</dbReference>
<dbReference type="OrthoDB" id="9781189at2"/>
<keyword evidence="3" id="KW-1185">Reference proteome</keyword>
<proteinExistence type="predicted"/>
<protein>
    <submittedName>
        <fullName evidence="2">Phosphoribosyl 1,2-cyclic phosphodiesterase</fullName>
    </submittedName>
</protein>
<organism evidence="2 3">
    <name type="scientific">Selenihalanaerobacter shriftii</name>
    <dbReference type="NCBI Taxonomy" id="142842"/>
    <lineage>
        <taxon>Bacteria</taxon>
        <taxon>Bacillati</taxon>
        <taxon>Bacillota</taxon>
        <taxon>Clostridia</taxon>
        <taxon>Halanaerobiales</taxon>
        <taxon>Halobacteroidaceae</taxon>
        <taxon>Selenihalanaerobacter</taxon>
    </lineage>
</organism>